<dbReference type="InterPro" id="IPR000914">
    <property type="entry name" value="SBP_5_dom"/>
</dbReference>
<evidence type="ECO:0000256" key="1">
    <source>
        <dbReference type="SAM" id="MobiDB-lite"/>
    </source>
</evidence>
<dbReference type="Gene3D" id="3.10.105.10">
    <property type="entry name" value="Dipeptide-binding Protein, Domain 3"/>
    <property type="match status" value="1"/>
</dbReference>
<feature type="region of interest" description="Disordered" evidence="1">
    <location>
        <begin position="1"/>
        <end position="22"/>
    </location>
</feature>
<reference evidence="4" key="1">
    <citation type="journal article" date="2019" name="Int. J. Syst. Evol. Microbiol.">
        <title>The Global Catalogue of Microorganisms (GCM) 10K type strain sequencing project: providing services to taxonomists for standard genome sequencing and annotation.</title>
        <authorList>
            <consortium name="The Broad Institute Genomics Platform"/>
            <consortium name="The Broad Institute Genome Sequencing Center for Infectious Disease"/>
            <person name="Wu L."/>
            <person name="Ma J."/>
        </authorList>
    </citation>
    <scope>NUCLEOTIDE SEQUENCE [LARGE SCALE GENOMIC DNA]</scope>
    <source>
        <strain evidence="4">JCM 16908</strain>
    </source>
</reference>
<dbReference type="InterPro" id="IPR030678">
    <property type="entry name" value="Peptide/Ni-bd"/>
</dbReference>
<dbReference type="Pfam" id="PF00496">
    <property type="entry name" value="SBP_bac_5"/>
    <property type="match status" value="1"/>
</dbReference>
<dbReference type="Gene3D" id="3.40.190.10">
    <property type="entry name" value="Periplasmic binding protein-like II"/>
    <property type="match status" value="1"/>
</dbReference>
<accession>A0ABP7I3F1</accession>
<dbReference type="PIRSF" id="PIRSF002741">
    <property type="entry name" value="MppA"/>
    <property type="match status" value="1"/>
</dbReference>
<evidence type="ECO:0000259" key="2">
    <source>
        <dbReference type="Pfam" id="PF00496"/>
    </source>
</evidence>
<evidence type="ECO:0000313" key="3">
    <source>
        <dbReference type="EMBL" id="GAA3808587.1"/>
    </source>
</evidence>
<dbReference type="RefSeq" id="WP_344939467.1">
    <property type="nucleotide sequence ID" value="NZ_BAAAZR010000006.1"/>
</dbReference>
<dbReference type="SUPFAM" id="SSF53850">
    <property type="entry name" value="Periplasmic binding protein-like II"/>
    <property type="match status" value="1"/>
</dbReference>
<feature type="domain" description="Solute-binding protein family 5" evidence="2">
    <location>
        <begin position="148"/>
        <end position="503"/>
    </location>
</feature>
<name>A0ABP7I3F1_9ACTN</name>
<sequence>MTVLRRGRPGVGEPRPIAGAPSPVSALAGAGARPPVALALAVTMALALTSCGSGRSGDPSSKKASAVKAFDINPMPRDRVKDGGTLRWGLTEFPTQWNLNHVDGNLAEVKKIVDALMPAAFRSDEKASPTPNTDYVTDARVIATNPRQVVTYTLNRKARWSDGKPITWQDYEAQWKALNGANPDFHVAATTGYQDITSVVRGKDDYEVLVTFQSPFSEWQSLFWPLYPKSTNATPDTFNTNWLNRIPVTAGPFKFSAFDQTGKTTTIVRDDAWWGARAKLDKIIYRSLATDALVGAFTNGELDVFDIGPSAPDYARAGNARGAVIRQAAGPDFRHLTFNDESPALSDVKVRQAIALGIDREALTRSDLQGLNWNSTLLNNHFFMNTQAGYQDNSGELGKYDPAKAQRMLDAAGWRRASPTRHKAGKELDIRFVIPSGLQLSKSEGELTQAMLHRIGVKVTIKSVPSDDFFSKYVIPGNFDIAPFSYIGTPFPISSSYGTYANGVKGSDGKVQWNANFGRSGSPQIDAAMKKASSDLNLVRARDDANEADKLIWQEVNVLPLYQRPQNWAVQAGLANIGAPGFYTLRYADIGFTG</sequence>
<protein>
    <submittedName>
        <fullName evidence="3">ABC transporter family substrate-binding protein</fullName>
    </submittedName>
</protein>
<proteinExistence type="predicted"/>
<organism evidence="3 4">
    <name type="scientific">Sphaerisporangium flaviroseum</name>
    <dbReference type="NCBI Taxonomy" id="509199"/>
    <lineage>
        <taxon>Bacteria</taxon>
        <taxon>Bacillati</taxon>
        <taxon>Actinomycetota</taxon>
        <taxon>Actinomycetes</taxon>
        <taxon>Streptosporangiales</taxon>
        <taxon>Streptosporangiaceae</taxon>
        <taxon>Sphaerisporangium</taxon>
    </lineage>
</organism>
<evidence type="ECO:0000313" key="4">
    <source>
        <dbReference type="Proteomes" id="UP001500888"/>
    </source>
</evidence>
<dbReference type="PANTHER" id="PTHR30290">
    <property type="entry name" value="PERIPLASMIC BINDING COMPONENT OF ABC TRANSPORTER"/>
    <property type="match status" value="1"/>
</dbReference>
<dbReference type="PANTHER" id="PTHR30290:SF65">
    <property type="entry name" value="MONOACYL PHOSPHATIDYLINOSITOL TETRAMANNOSIDE-BINDING PROTEIN LPQW-RELATED"/>
    <property type="match status" value="1"/>
</dbReference>
<dbReference type="Proteomes" id="UP001500888">
    <property type="component" value="Unassembled WGS sequence"/>
</dbReference>
<comment type="caution">
    <text evidence="3">The sequence shown here is derived from an EMBL/GenBank/DDBJ whole genome shotgun (WGS) entry which is preliminary data.</text>
</comment>
<keyword evidence="4" id="KW-1185">Reference proteome</keyword>
<dbReference type="CDD" id="cd08501">
    <property type="entry name" value="PBP2_Lpqw"/>
    <property type="match status" value="1"/>
</dbReference>
<dbReference type="EMBL" id="BAAAZR010000006">
    <property type="protein sequence ID" value="GAA3808587.1"/>
    <property type="molecule type" value="Genomic_DNA"/>
</dbReference>
<dbReference type="Gene3D" id="3.90.76.10">
    <property type="entry name" value="Dipeptide-binding Protein, Domain 1"/>
    <property type="match status" value="1"/>
</dbReference>
<gene>
    <name evidence="3" type="ORF">GCM10022226_30890</name>
</gene>
<dbReference type="InterPro" id="IPR039424">
    <property type="entry name" value="SBP_5"/>
</dbReference>